<evidence type="ECO:0000313" key="3">
    <source>
        <dbReference type="EMBL" id="OBY09377.1"/>
    </source>
</evidence>
<dbReference type="InterPro" id="IPR036188">
    <property type="entry name" value="FAD/NAD-bd_sf"/>
</dbReference>
<dbReference type="OrthoDB" id="9776839at2"/>
<name>A0A174EBE6_9CLOT</name>
<evidence type="ECO:0000313" key="4">
    <source>
        <dbReference type="Proteomes" id="UP000092714"/>
    </source>
</evidence>
<sequence length="319" mass="35109">MIQYDLIVVGGGISGMTAALSALENGVKNVIIIEREDSLGGVVNQCIHSGFGSSILNVEVTGPEYVNFIRNRLLNHEVYIKLETEVIDLSKDKVITYVNSLEGVTEIKGSSIIFATGCREKFTGSINIATNTYTGINSIGNAHRVVNLEGYLLGKEPVIVASNKWALIVARRLYIEGADIKGILIKENENFIFDDENKDIIEGFNIPVYIDSKVIEIFGDERVTGVKIGSLMDKKEIILGCDSLLLSVEYFPENSLLKNVKVEMDKETLAPIVNEYETGIKGVFACGNLIYGTKALTQKDINGGEAGKRAAEYIRNYYY</sequence>
<keyword evidence="4" id="KW-1185">Reference proteome</keyword>
<accession>A0A174EBE6</accession>
<dbReference type="Proteomes" id="UP000092714">
    <property type="component" value="Unassembled WGS sequence"/>
</dbReference>
<evidence type="ECO:0000259" key="2">
    <source>
        <dbReference type="Pfam" id="PF07992"/>
    </source>
</evidence>
<dbReference type="eggNOG" id="COG0446">
    <property type="taxonomic scope" value="Bacteria"/>
</dbReference>
<protein>
    <submittedName>
        <fullName evidence="3">Pyridine nucleotide-disulfide oxidoreductase</fullName>
    </submittedName>
</protein>
<dbReference type="PRINTS" id="PR00469">
    <property type="entry name" value="PNDRDTASEII"/>
</dbReference>
<dbReference type="RefSeq" id="WP_027099812.1">
    <property type="nucleotide sequence ID" value="NZ_CABHIH010000008.1"/>
</dbReference>
<gene>
    <name evidence="3" type="ORF">CP373A1_16635</name>
</gene>
<dbReference type="PANTHER" id="PTHR42949:SF3">
    <property type="entry name" value="ANAEROBIC GLYCEROL-3-PHOSPHATE DEHYDROGENASE SUBUNIT B"/>
    <property type="match status" value="1"/>
</dbReference>
<dbReference type="Pfam" id="PF07992">
    <property type="entry name" value="Pyr_redox_2"/>
    <property type="match status" value="1"/>
</dbReference>
<evidence type="ECO:0000256" key="1">
    <source>
        <dbReference type="ARBA" id="ARBA00023002"/>
    </source>
</evidence>
<comment type="caution">
    <text evidence="3">The sequence shown here is derived from an EMBL/GenBank/DDBJ whole genome shotgun (WGS) entry which is preliminary data.</text>
</comment>
<reference evidence="3 4" key="1">
    <citation type="submission" date="2016-06" db="EMBL/GenBank/DDBJ databases">
        <authorList>
            <person name="Kjaerup R.B."/>
            <person name="Dalgaard T.S."/>
            <person name="Juul-Madsen H.R."/>
        </authorList>
    </citation>
    <scope>NUCLEOTIDE SEQUENCE [LARGE SCALE GENOMIC DNA]</scope>
    <source>
        <strain evidence="3 4">373-A1</strain>
    </source>
</reference>
<dbReference type="GeneID" id="42777653"/>
<dbReference type="InterPro" id="IPR051691">
    <property type="entry name" value="Metab_Enz_Cyan_OpOx_G3PDH"/>
</dbReference>
<dbReference type="PANTHER" id="PTHR42949">
    <property type="entry name" value="ANAEROBIC GLYCEROL-3-PHOSPHATE DEHYDROGENASE SUBUNIT B"/>
    <property type="match status" value="1"/>
</dbReference>
<dbReference type="Gene3D" id="3.50.50.60">
    <property type="entry name" value="FAD/NAD(P)-binding domain"/>
    <property type="match status" value="2"/>
</dbReference>
<dbReference type="EMBL" id="MAPZ01000035">
    <property type="protein sequence ID" value="OBY09377.1"/>
    <property type="molecule type" value="Genomic_DNA"/>
</dbReference>
<dbReference type="PRINTS" id="PR00368">
    <property type="entry name" value="FADPNR"/>
</dbReference>
<dbReference type="InterPro" id="IPR023753">
    <property type="entry name" value="FAD/NAD-binding_dom"/>
</dbReference>
<organism evidence="3 4">
    <name type="scientific">Clostridium paraputrificum</name>
    <dbReference type="NCBI Taxonomy" id="29363"/>
    <lineage>
        <taxon>Bacteria</taxon>
        <taxon>Bacillati</taxon>
        <taxon>Bacillota</taxon>
        <taxon>Clostridia</taxon>
        <taxon>Eubacteriales</taxon>
        <taxon>Clostridiaceae</taxon>
        <taxon>Clostridium</taxon>
    </lineage>
</organism>
<feature type="domain" description="FAD/NAD(P)-binding" evidence="2">
    <location>
        <begin position="4"/>
        <end position="292"/>
    </location>
</feature>
<keyword evidence="1" id="KW-0560">Oxidoreductase</keyword>
<proteinExistence type="predicted"/>
<dbReference type="SUPFAM" id="SSF51905">
    <property type="entry name" value="FAD/NAD(P)-binding domain"/>
    <property type="match status" value="1"/>
</dbReference>
<dbReference type="AlphaFoldDB" id="A0A174EBE6"/>
<dbReference type="GO" id="GO:0016491">
    <property type="term" value="F:oxidoreductase activity"/>
    <property type="evidence" value="ECO:0007669"/>
    <property type="project" value="UniProtKB-KW"/>
</dbReference>